<evidence type="ECO:0000313" key="6">
    <source>
        <dbReference type="EMBL" id="ADB14929.1"/>
    </source>
</evidence>
<dbReference type="Pfam" id="PF07587">
    <property type="entry name" value="PSD1"/>
    <property type="match status" value="1"/>
</dbReference>
<feature type="chain" id="PRO_5003035364" description="Cytochrome c domain-containing protein" evidence="2">
    <location>
        <begin position="30"/>
        <end position="849"/>
    </location>
</feature>
<organism evidence="6 7">
    <name type="scientific">Pirellula staleyi (strain ATCC 27377 / DSM 6068 / ICPB 4128)</name>
    <name type="common">Pirella staleyi</name>
    <dbReference type="NCBI Taxonomy" id="530564"/>
    <lineage>
        <taxon>Bacteria</taxon>
        <taxon>Pseudomonadati</taxon>
        <taxon>Planctomycetota</taxon>
        <taxon>Planctomycetia</taxon>
        <taxon>Pirellulales</taxon>
        <taxon>Pirellulaceae</taxon>
        <taxon>Pirellula</taxon>
    </lineage>
</organism>
<keyword evidence="2" id="KW-0732">Signal</keyword>
<feature type="domain" description="DUF1553" evidence="4">
    <location>
        <begin position="562"/>
        <end position="814"/>
    </location>
</feature>
<feature type="signal peptide" evidence="2">
    <location>
        <begin position="1"/>
        <end position="29"/>
    </location>
</feature>
<dbReference type="OrthoDB" id="127107at2"/>
<dbReference type="eggNOG" id="COG0845">
    <property type="taxonomic scope" value="Bacteria"/>
</dbReference>
<gene>
    <name evidence="6" type="ordered locus">Psta_0233</name>
</gene>
<dbReference type="AlphaFoldDB" id="D2R1E4"/>
<dbReference type="PANTHER" id="PTHR35889:SF3">
    <property type="entry name" value="F-BOX DOMAIN-CONTAINING PROTEIN"/>
    <property type="match status" value="1"/>
</dbReference>
<evidence type="ECO:0000259" key="5">
    <source>
        <dbReference type="Pfam" id="PF07635"/>
    </source>
</evidence>
<accession>D2R1E4</accession>
<feature type="domain" description="Cytochrome C Planctomycete-type" evidence="5">
    <location>
        <begin position="62"/>
        <end position="119"/>
    </location>
</feature>
<evidence type="ECO:0008006" key="8">
    <source>
        <dbReference type="Google" id="ProtNLM"/>
    </source>
</evidence>
<dbReference type="Proteomes" id="UP000001887">
    <property type="component" value="Chromosome"/>
</dbReference>
<dbReference type="Pfam" id="PF07583">
    <property type="entry name" value="PSCyt2"/>
    <property type="match status" value="1"/>
</dbReference>
<protein>
    <recommendedName>
        <fullName evidence="8">Cytochrome c domain-containing protein</fullName>
    </recommendedName>
</protein>
<reference evidence="6 7" key="1">
    <citation type="journal article" date="2009" name="Stand. Genomic Sci.">
        <title>Complete genome sequence of Pirellula staleyi type strain (ATCC 27377).</title>
        <authorList>
            <person name="Clum A."/>
            <person name="Tindall B.J."/>
            <person name="Sikorski J."/>
            <person name="Ivanova N."/>
            <person name="Mavrommatis K."/>
            <person name="Lucas S."/>
            <person name="Glavina del Rio T."/>
            <person name="Nolan M."/>
            <person name="Chen F."/>
            <person name="Tice H."/>
            <person name="Pitluck S."/>
            <person name="Cheng J.F."/>
            <person name="Chertkov O."/>
            <person name="Brettin T."/>
            <person name="Han C."/>
            <person name="Detter J.C."/>
            <person name="Kuske C."/>
            <person name="Bruce D."/>
            <person name="Goodwin L."/>
            <person name="Ovchinikova G."/>
            <person name="Pati A."/>
            <person name="Mikhailova N."/>
            <person name="Chen A."/>
            <person name="Palaniappan K."/>
            <person name="Land M."/>
            <person name="Hauser L."/>
            <person name="Chang Y.J."/>
            <person name="Jeffries C.D."/>
            <person name="Chain P."/>
            <person name="Rohde M."/>
            <person name="Goker M."/>
            <person name="Bristow J."/>
            <person name="Eisen J.A."/>
            <person name="Markowitz V."/>
            <person name="Hugenholtz P."/>
            <person name="Kyrpides N.C."/>
            <person name="Klenk H.P."/>
            <person name="Lapidus A."/>
        </authorList>
    </citation>
    <scope>NUCLEOTIDE SEQUENCE [LARGE SCALE GENOMIC DNA]</scope>
    <source>
        <strain evidence="7">ATCC 27377 / DSM 6068 / ICPB 4128</strain>
    </source>
</reference>
<dbReference type="InterPro" id="IPR022655">
    <property type="entry name" value="DUF1553"/>
</dbReference>
<proteinExistence type="predicted"/>
<dbReference type="PANTHER" id="PTHR35889">
    <property type="entry name" value="CYCLOINULO-OLIGOSACCHARIDE FRUCTANOTRANSFERASE-RELATED"/>
    <property type="match status" value="1"/>
</dbReference>
<dbReference type="InterPro" id="IPR011429">
    <property type="entry name" value="Cyt_c_Planctomycete-type"/>
</dbReference>
<dbReference type="STRING" id="530564.Psta_0233"/>
<evidence type="ECO:0000313" key="7">
    <source>
        <dbReference type="Proteomes" id="UP000001887"/>
    </source>
</evidence>
<evidence type="ECO:0000256" key="1">
    <source>
        <dbReference type="SAM" id="MobiDB-lite"/>
    </source>
</evidence>
<dbReference type="KEGG" id="psl:Psta_0233"/>
<dbReference type="Pfam" id="PF07635">
    <property type="entry name" value="PSCyt1"/>
    <property type="match status" value="1"/>
</dbReference>
<dbReference type="InterPro" id="IPR011444">
    <property type="entry name" value="DUF1549"/>
</dbReference>
<sequence length="849" mass="93128" precursor="true">MAMTFLYYTRHAVLAFVLLTLGVVTPGSAAESDPTAKADGRITAADLDFFEKKIRPVLVSNCYQCHSASSKEVKGGLRVDTKLGIRKGGDSGPAVVARDAAASLLLQAMRHENGMEMPPGKKLPDSVLADFEHWISRGAPDPRAAQATTVGSKINLADARKFWSFQPVKVVPPAAVKNPTWAISEIDRYILAQLEAANLAPVKDADPITWLRRVTLDLTGLLPTHEEIAAFQANSNLKARAAVVDRLLASPQFGERWGRHWLDLARYGESTGKERNVAYPHAWRYRDYVIDSFNADKPYDEFLKEQLAGDLLPAKDDAEKNEHLTATGFLAIGPKSLNERNREQFLMDVADEQLDVSTRAVLGLSVACARCHDHKFDPIPTTEYYAMVGIFRSTEVFAGVKPGNNQTGYKGEALSLIDPAKKQTLSADERKQLAQLRTSEEQLQKQLVAARQEAGPAADKPKKKLTAEEKLSAKNKKKNPALTAVNRLTKELAEIRGQIAALEAKLAPPGEPVMAVRDASDIHDVRVNIRGEVSDLGDVVPRGYVRVITTPMAPSVNPQQSGRLQLAAWMTSKNNPLTARVFANRVWQHLFGRGLVETVDNFGAMGELPTHPELLDYLASRFMENQWSIKSLVREVVLTRAYALSSEHSAAAYEVDPDNKLVWHMSRKRLEAEVIRDCLLAASGELDLTRPAASLVTKVGEGEFGRGLKADALKSNVKFRSVYLPLVRGMLPDVLSIFDVADPEMVVGQRDVTTVATQALFLMNSPVVAEASQRTATLIVNQSGLDNTARARLAFERVLARNPSPAELAKVLEHVESCKAASDSAVAEQAAWTDVVHALFSTAEFRLAY</sequence>
<dbReference type="EMBL" id="CP001848">
    <property type="protein sequence ID" value="ADB14929.1"/>
    <property type="molecule type" value="Genomic_DNA"/>
</dbReference>
<name>D2R1E4_PIRSD</name>
<feature type="domain" description="DUF1549" evidence="3">
    <location>
        <begin position="185"/>
        <end position="395"/>
    </location>
</feature>
<evidence type="ECO:0000259" key="3">
    <source>
        <dbReference type="Pfam" id="PF07583"/>
    </source>
</evidence>
<evidence type="ECO:0000259" key="4">
    <source>
        <dbReference type="Pfam" id="PF07587"/>
    </source>
</evidence>
<evidence type="ECO:0000256" key="2">
    <source>
        <dbReference type="SAM" id="SignalP"/>
    </source>
</evidence>
<dbReference type="HOGENOM" id="CLU_005632_1_0_0"/>
<feature type="region of interest" description="Disordered" evidence="1">
    <location>
        <begin position="448"/>
        <end position="473"/>
    </location>
</feature>
<keyword evidence="7" id="KW-1185">Reference proteome</keyword>